<keyword evidence="10" id="KW-1185">Reference proteome</keyword>
<evidence type="ECO:0000256" key="2">
    <source>
        <dbReference type="ARBA" id="ARBA00006653"/>
    </source>
</evidence>
<evidence type="ECO:0000256" key="6">
    <source>
        <dbReference type="ARBA" id="ARBA00023034"/>
    </source>
</evidence>
<dbReference type="GO" id="GO:0017119">
    <property type="term" value="C:Golgi transport complex"/>
    <property type="evidence" value="ECO:0007669"/>
    <property type="project" value="InterPro"/>
</dbReference>
<evidence type="ECO:0000256" key="7">
    <source>
        <dbReference type="ARBA" id="ARBA00023136"/>
    </source>
</evidence>
<dbReference type="GO" id="GO:0000139">
    <property type="term" value="C:Golgi membrane"/>
    <property type="evidence" value="ECO:0007669"/>
    <property type="project" value="UniProtKB-SubCell"/>
</dbReference>
<organism evidence="9 10">
    <name type="scientific">Chionoecetes opilio</name>
    <name type="common">Atlantic snow crab</name>
    <name type="synonym">Cancer opilio</name>
    <dbReference type="NCBI Taxonomy" id="41210"/>
    <lineage>
        <taxon>Eukaryota</taxon>
        <taxon>Metazoa</taxon>
        <taxon>Ecdysozoa</taxon>
        <taxon>Arthropoda</taxon>
        <taxon>Crustacea</taxon>
        <taxon>Multicrustacea</taxon>
        <taxon>Malacostraca</taxon>
        <taxon>Eumalacostraca</taxon>
        <taxon>Eucarida</taxon>
        <taxon>Decapoda</taxon>
        <taxon>Pleocyemata</taxon>
        <taxon>Brachyura</taxon>
        <taxon>Eubrachyura</taxon>
        <taxon>Majoidea</taxon>
        <taxon>Majidae</taxon>
        <taxon>Chionoecetes</taxon>
    </lineage>
</organism>
<dbReference type="Pfam" id="PF08700">
    <property type="entry name" value="VPS51_Exo84_N"/>
    <property type="match status" value="1"/>
</dbReference>
<dbReference type="OrthoDB" id="46189at2759"/>
<evidence type="ECO:0000256" key="5">
    <source>
        <dbReference type="ARBA" id="ARBA00022927"/>
    </source>
</evidence>
<comment type="caution">
    <text evidence="9">The sequence shown here is derived from an EMBL/GenBank/DDBJ whole genome shotgun (WGS) entry which is preliminary data.</text>
</comment>
<accession>A0A8J8WCI4</accession>
<sequence>MASEDEVTLLLEQHSVAQVQEILKKTRADIECKKEDLRVMVGERYRDLIEAADTIAEMQNSAKAICGNIKTMEGLCESLQQRGLIGFKTQSNANGAERRGVSGGHYSLAVQVKVLVGVPEALWGLTERLHYLPASQLLLLAQHTHTALQLSPTAAQVSSWFPVIERQWMSITQFQSTIVRGCSALISAELTDTEAVLDAVVSVMLVERCGCAEALSRLLGLRRQALMAAITSTPTATAKAQIAKFTKLFIATLNIVYAIFVEGGEGGSLLERRVQEVVAGEGEGAAPVSLLQESSLTLSFLPQSIRNFRPSIQGSSQSLGGESIRREVSQWLDSVLGQASHTLAALLAFTTSVKALAMIRSSVWEIFQDSLDTAHWAKVTSALYGGPLDPWDCVVRSQVTERARQVVSTQLAAAKEATLQLVAKLAEDITTHHKVCREEGDISGYVWSESSGDLPDQVGWTSAGARAVTQAGGLYHKTRGFTARIQNICRTLNTQLTALLQDCCVWRLISINVFDHVFPEPMRTELTSSLVPEDKGTAEDYTALLHYLQDASCSSFMQLVGELEDLAGRHLSAGSVSGACDGWEDEPVSAAPPAACTVVVVVGRTCQALPSMCSHLQICASASKLSATVGKRLSTASKQETESWAKVRTALQEAGNRLFGLFLASLTASLHTELKAALAAQITSDVAASLAAFSTWEVVDIEEEGEGGKVVRSSIHVPAHPTPALSLALAHLCSSANCIAVHTVSRNAQSELVAGTCEAVTSAYEGFLQDCHALNQTCALQLIFDLRFVQTLLLLRDNKKLGTRLTCMVQELQQKVDPFDLDVFSPHISARVKLAAQRSQVFLGAVVPRDRQVIAGRTPASTTSSVSHNNALPVVVAVEIPRFSNVPLPVSSSKPAIPSSASAPSLMLPPTAPDMTAGKLGSIKAQNSPSSTRREMSSAALSASRSAASLFSAMSSSWFGSSAS</sequence>
<dbReference type="GO" id="GO:0015031">
    <property type="term" value="P:protein transport"/>
    <property type="evidence" value="ECO:0007669"/>
    <property type="project" value="UniProtKB-KW"/>
</dbReference>
<protein>
    <recommendedName>
        <fullName evidence="3">Conserved oligomeric Golgi complex subunit 1</fullName>
    </recommendedName>
</protein>
<evidence type="ECO:0000313" key="10">
    <source>
        <dbReference type="Proteomes" id="UP000770661"/>
    </source>
</evidence>
<keyword evidence="5" id="KW-0653">Protein transport</keyword>
<dbReference type="InterPro" id="IPR033370">
    <property type="entry name" value="COG1"/>
</dbReference>
<dbReference type="EMBL" id="JACEEZ010026277">
    <property type="protein sequence ID" value="KAG0693651.1"/>
    <property type="molecule type" value="Genomic_DNA"/>
</dbReference>
<keyword evidence="6" id="KW-0333">Golgi apparatus</keyword>
<evidence type="ECO:0000256" key="8">
    <source>
        <dbReference type="SAM" id="MobiDB-lite"/>
    </source>
</evidence>
<evidence type="ECO:0000256" key="1">
    <source>
        <dbReference type="ARBA" id="ARBA00004395"/>
    </source>
</evidence>
<comment type="subcellular location">
    <subcellularLocation>
        <location evidence="1">Golgi apparatus membrane</location>
        <topology evidence="1">Peripheral membrane protein</topology>
    </subcellularLocation>
</comment>
<evidence type="ECO:0000256" key="3">
    <source>
        <dbReference type="ARBA" id="ARBA00020978"/>
    </source>
</evidence>
<keyword evidence="7" id="KW-0472">Membrane</keyword>
<feature type="compositionally biased region" description="Low complexity" evidence="8">
    <location>
        <begin position="890"/>
        <end position="909"/>
    </location>
</feature>
<evidence type="ECO:0000313" key="9">
    <source>
        <dbReference type="EMBL" id="KAG0693651.1"/>
    </source>
</evidence>
<name>A0A8J8WCI4_CHIOP</name>
<dbReference type="PANTHER" id="PTHR31658:SF0">
    <property type="entry name" value="CONSERVED OLIGOMERIC GOLGI COMPLEX SUBUNIT 1"/>
    <property type="match status" value="1"/>
</dbReference>
<gene>
    <name evidence="9" type="primary">Cog1</name>
    <name evidence="9" type="ORF">GWK47_027435</name>
</gene>
<dbReference type="Proteomes" id="UP000770661">
    <property type="component" value="Unassembled WGS sequence"/>
</dbReference>
<dbReference type="PANTHER" id="PTHR31658">
    <property type="entry name" value="CONSERVED OLIGOMERIC GOLGI COMPLEX SUBUNIT 1"/>
    <property type="match status" value="1"/>
</dbReference>
<dbReference type="GO" id="GO:0006891">
    <property type="term" value="P:intra-Golgi vesicle-mediated transport"/>
    <property type="evidence" value="ECO:0007669"/>
    <property type="project" value="InterPro"/>
</dbReference>
<evidence type="ECO:0000256" key="4">
    <source>
        <dbReference type="ARBA" id="ARBA00022448"/>
    </source>
</evidence>
<proteinExistence type="inferred from homology"/>
<comment type="similarity">
    <text evidence="2">Belongs to the COG1 family.</text>
</comment>
<keyword evidence="4" id="KW-0813">Transport</keyword>
<dbReference type="AlphaFoldDB" id="A0A8J8WCI4"/>
<feature type="region of interest" description="Disordered" evidence="8">
    <location>
        <begin position="890"/>
        <end position="939"/>
    </location>
</feature>
<reference evidence="9" key="1">
    <citation type="submission" date="2020-07" db="EMBL/GenBank/DDBJ databases">
        <title>The High-quality genome of the commercially important snow crab, Chionoecetes opilio.</title>
        <authorList>
            <person name="Jeong J.-H."/>
            <person name="Ryu S."/>
        </authorList>
    </citation>
    <scope>NUCLEOTIDE SEQUENCE</scope>
    <source>
        <strain evidence="9">MADBK_172401_WGS</strain>
        <tissue evidence="9">Digestive gland</tissue>
    </source>
</reference>